<dbReference type="HOGENOM" id="CLU_3163201_0_0_2"/>
<evidence type="ECO:0000256" key="1">
    <source>
        <dbReference type="SAM" id="Phobius"/>
    </source>
</evidence>
<protein>
    <submittedName>
        <fullName evidence="2">Uncharacterized protein</fullName>
    </submittedName>
</protein>
<gene>
    <name evidence="2" type="ORF">MetMK1DRAFT_00019060</name>
</gene>
<keyword evidence="3" id="KW-1185">Reference proteome</keyword>
<sequence length="47" mass="5158">MREIPSIHEVSQMTKLGIMILSLIFGGTAGIAIFIAVNMLWNSSPIR</sequence>
<dbReference type="Proteomes" id="UP000003980">
    <property type="component" value="Unassembled WGS sequence"/>
</dbReference>
<dbReference type="EMBL" id="JH597768">
    <property type="protein sequence ID" value="EHP69160.1"/>
    <property type="molecule type" value="Genomic_DNA"/>
</dbReference>
<proteinExistence type="predicted"/>
<keyword evidence="1" id="KW-1133">Transmembrane helix</keyword>
<accession>H2C5T3</accession>
<organism evidence="2 3">
    <name type="scientific">Metallosphaera yellowstonensis MK1</name>
    <dbReference type="NCBI Taxonomy" id="671065"/>
    <lineage>
        <taxon>Archaea</taxon>
        <taxon>Thermoproteota</taxon>
        <taxon>Thermoprotei</taxon>
        <taxon>Sulfolobales</taxon>
        <taxon>Sulfolobaceae</taxon>
        <taxon>Metallosphaera</taxon>
    </lineage>
</organism>
<evidence type="ECO:0000313" key="2">
    <source>
        <dbReference type="EMBL" id="EHP69160.1"/>
    </source>
</evidence>
<feature type="transmembrane region" description="Helical" evidence="1">
    <location>
        <begin position="20"/>
        <end position="41"/>
    </location>
</feature>
<keyword evidence="1" id="KW-0812">Transmembrane</keyword>
<evidence type="ECO:0000313" key="3">
    <source>
        <dbReference type="Proteomes" id="UP000003980"/>
    </source>
</evidence>
<reference evidence="2 3" key="1">
    <citation type="submission" date="2012-01" db="EMBL/GenBank/DDBJ databases">
        <title>Improved High-Quality Draft sequence of Metallosphaera yellowstonensis MK1.</title>
        <authorList>
            <consortium name="US DOE Joint Genome Institute"/>
            <person name="Lucas S."/>
            <person name="Han J."/>
            <person name="Cheng J.-F."/>
            <person name="Goodwin L."/>
            <person name="Pitluck S."/>
            <person name="Peters L."/>
            <person name="Teshima H."/>
            <person name="Detter J.C."/>
            <person name="Han C."/>
            <person name="Tapia R."/>
            <person name="Land M."/>
            <person name="Hauser L."/>
            <person name="Kyrpides N."/>
            <person name="Kozubal M."/>
            <person name="Macur R.E."/>
            <person name="Jay Z."/>
            <person name="Inskeep W."/>
            <person name="Woyke T."/>
        </authorList>
    </citation>
    <scope>NUCLEOTIDE SEQUENCE [LARGE SCALE GENOMIC DNA]</scope>
    <source>
        <strain evidence="2 3">MK1</strain>
    </source>
</reference>
<dbReference type="AlphaFoldDB" id="H2C5T3"/>
<name>H2C5T3_9CREN</name>
<dbReference type="STRING" id="671065.MetMK1DRAFT_00019060"/>
<keyword evidence="1" id="KW-0472">Membrane</keyword>